<reference evidence="7" key="1">
    <citation type="submission" date="2023-06" db="EMBL/GenBank/DDBJ databases">
        <title>Genome-scale phylogeny and comparative genomics of the fungal order Sordariales.</title>
        <authorList>
            <consortium name="Lawrence Berkeley National Laboratory"/>
            <person name="Hensen N."/>
            <person name="Bonometti L."/>
            <person name="Westerberg I."/>
            <person name="Brannstrom I.O."/>
            <person name="Guillou S."/>
            <person name="Cros-Aarteil S."/>
            <person name="Calhoun S."/>
            <person name="Haridas S."/>
            <person name="Kuo A."/>
            <person name="Mondo S."/>
            <person name="Pangilinan J."/>
            <person name="Riley R."/>
            <person name="LaButti K."/>
            <person name="Andreopoulos B."/>
            <person name="Lipzen A."/>
            <person name="Chen C."/>
            <person name="Yanf M."/>
            <person name="Daum C."/>
            <person name="Ng V."/>
            <person name="Clum A."/>
            <person name="Steindorff A."/>
            <person name="Ohm R."/>
            <person name="Martin F."/>
            <person name="Silar P."/>
            <person name="Natvig D."/>
            <person name="Lalanne C."/>
            <person name="Gautier V."/>
            <person name="Ament-velasquez S.L."/>
            <person name="Kruys A."/>
            <person name="Hutchinson M.I."/>
            <person name="Powell A.J."/>
            <person name="Barry K."/>
            <person name="Miller A.N."/>
            <person name="Grigoriev I.V."/>
            <person name="Debuchy R."/>
            <person name="Gladieux P."/>
            <person name="Thoren M.H."/>
            <person name="Johannesson H."/>
        </authorList>
    </citation>
    <scope>NUCLEOTIDE SEQUENCE</scope>
    <source>
        <strain evidence="7">SMH2392-1A</strain>
    </source>
</reference>
<protein>
    <recommendedName>
        <fullName evidence="6">AA1-like domain-containing protein</fullName>
    </recommendedName>
</protein>
<evidence type="ECO:0000256" key="2">
    <source>
        <dbReference type="ARBA" id="ARBA00022525"/>
    </source>
</evidence>
<comment type="subcellular location">
    <subcellularLocation>
        <location evidence="1">Secreted</location>
    </subcellularLocation>
</comment>
<keyword evidence="2" id="KW-0964">Secreted</keyword>
<dbReference type="GeneID" id="85320329"/>
<feature type="domain" description="AA1-like" evidence="6">
    <location>
        <begin position="58"/>
        <end position="188"/>
    </location>
</feature>
<dbReference type="Proteomes" id="UP001172101">
    <property type="component" value="Unassembled WGS sequence"/>
</dbReference>
<sequence length="204" mass="21601">MHSTTPRTLLAALLALPLIAPATASPVATIATEETAASEGGCTAASFGAFAWGVRGFDFHASYVFTTPAHQNSWGYASFNLSNLADGSVAACAAASSQLSDFFYGNLAYACTYPAGSESGGSASFDFNRATGALRVNQSWTCRDEDPQYPTTFTGYGAVNLKLDCTDTQYTNPNWTMGQIYSDREIKCSLVDVDVTPYELTALA</sequence>
<evidence type="ECO:0000256" key="5">
    <source>
        <dbReference type="SAM" id="SignalP"/>
    </source>
</evidence>
<name>A0AA40B4T0_9PEZI</name>
<proteinExistence type="predicted"/>
<dbReference type="InterPro" id="IPR032382">
    <property type="entry name" value="AltA1"/>
</dbReference>
<comment type="caution">
    <text evidence="7">The sequence shown here is derived from an EMBL/GenBank/DDBJ whole genome shotgun (WGS) entry which is preliminary data.</text>
</comment>
<evidence type="ECO:0000256" key="1">
    <source>
        <dbReference type="ARBA" id="ARBA00004613"/>
    </source>
</evidence>
<feature type="chain" id="PRO_5041293822" description="AA1-like domain-containing protein" evidence="5">
    <location>
        <begin position="25"/>
        <end position="204"/>
    </location>
</feature>
<evidence type="ECO:0000313" key="8">
    <source>
        <dbReference type="Proteomes" id="UP001172101"/>
    </source>
</evidence>
<dbReference type="Pfam" id="PF16541">
    <property type="entry name" value="AltA1"/>
    <property type="match status" value="1"/>
</dbReference>
<evidence type="ECO:0000259" key="6">
    <source>
        <dbReference type="Pfam" id="PF16541"/>
    </source>
</evidence>
<keyword evidence="3 5" id="KW-0732">Signal</keyword>
<keyword evidence="4" id="KW-1015">Disulfide bond</keyword>
<organism evidence="7 8">
    <name type="scientific">Lasiosphaeria miniovina</name>
    <dbReference type="NCBI Taxonomy" id="1954250"/>
    <lineage>
        <taxon>Eukaryota</taxon>
        <taxon>Fungi</taxon>
        <taxon>Dikarya</taxon>
        <taxon>Ascomycota</taxon>
        <taxon>Pezizomycotina</taxon>
        <taxon>Sordariomycetes</taxon>
        <taxon>Sordariomycetidae</taxon>
        <taxon>Sordariales</taxon>
        <taxon>Lasiosphaeriaceae</taxon>
        <taxon>Lasiosphaeria</taxon>
    </lineage>
</organism>
<dbReference type="RefSeq" id="XP_060300469.1">
    <property type="nucleotide sequence ID" value="XM_060437059.1"/>
</dbReference>
<gene>
    <name evidence="7" type="ORF">B0T26DRAFT_638622</name>
</gene>
<dbReference type="AlphaFoldDB" id="A0AA40B4T0"/>
<accession>A0AA40B4T0</accession>
<dbReference type="EMBL" id="JAUIRO010000002">
    <property type="protein sequence ID" value="KAK0727614.1"/>
    <property type="molecule type" value="Genomic_DNA"/>
</dbReference>
<evidence type="ECO:0000256" key="4">
    <source>
        <dbReference type="ARBA" id="ARBA00023157"/>
    </source>
</evidence>
<evidence type="ECO:0000256" key="3">
    <source>
        <dbReference type="ARBA" id="ARBA00022729"/>
    </source>
</evidence>
<evidence type="ECO:0000313" key="7">
    <source>
        <dbReference type="EMBL" id="KAK0727614.1"/>
    </source>
</evidence>
<feature type="signal peptide" evidence="5">
    <location>
        <begin position="1"/>
        <end position="24"/>
    </location>
</feature>
<keyword evidence="8" id="KW-1185">Reference proteome</keyword>
<dbReference type="GO" id="GO:0005576">
    <property type="term" value="C:extracellular region"/>
    <property type="evidence" value="ECO:0007669"/>
    <property type="project" value="UniProtKB-SubCell"/>
</dbReference>